<evidence type="ECO:0000313" key="3">
    <source>
        <dbReference type="EMBL" id="MFC4902894.1"/>
    </source>
</evidence>
<dbReference type="RefSeq" id="WP_277549695.1">
    <property type="nucleotide sequence ID" value="NZ_JARAMH010000001.1"/>
</dbReference>
<evidence type="ECO:0008006" key="5">
    <source>
        <dbReference type="Google" id="ProtNLM"/>
    </source>
</evidence>
<gene>
    <name evidence="3" type="ORF">ACFPCS_04860</name>
</gene>
<dbReference type="EMBL" id="JBHSIW010000007">
    <property type="protein sequence ID" value="MFC4902894.1"/>
    <property type="molecule type" value="Genomic_DNA"/>
</dbReference>
<proteinExistence type="predicted"/>
<feature type="chain" id="PRO_5046280815" description="GerMN domain-containing protein" evidence="2">
    <location>
        <begin position="24"/>
        <end position="313"/>
    </location>
</feature>
<comment type="caution">
    <text evidence="3">The sequence shown here is derived from an EMBL/GenBank/DDBJ whole genome shotgun (WGS) entry which is preliminary data.</text>
</comment>
<reference evidence="4" key="1">
    <citation type="journal article" date="2019" name="Int. J. Syst. Evol. Microbiol.">
        <title>The Global Catalogue of Microorganisms (GCM) 10K type strain sequencing project: providing services to taxonomists for standard genome sequencing and annotation.</title>
        <authorList>
            <consortium name="The Broad Institute Genomics Platform"/>
            <consortium name="The Broad Institute Genome Sequencing Center for Infectious Disease"/>
            <person name="Wu L."/>
            <person name="Ma J."/>
        </authorList>
    </citation>
    <scope>NUCLEOTIDE SEQUENCE [LARGE SCALE GENOMIC DNA]</scope>
    <source>
        <strain evidence="4">CGMCC 4.6946</strain>
    </source>
</reference>
<dbReference type="Proteomes" id="UP001595797">
    <property type="component" value="Unassembled WGS sequence"/>
</dbReference>
<feature type="signal peptide" evidence="2">
    <location>
        <begin position="1"/>
        <end position="23"/>
    </location>
</feature>
<dbReference type="PROSITE" id="PS51257">
    <property type="entry name" value="PROKAR_LIPOPROTEIN"/>
    <property type="match status" value="1"/>
</dbReference>
<feature type="region of interest" description="Disordered" evidence="1">
    <location>
        <begin position="155"/>
        <end position="186"/>
    </location>
</feature>
<keyword evidence="4" id="KW-1185">Reference proteome</keyword>
<protein>
    <recommendedName>
        <fullName evidence="5">GerMN domain-containing protein</fullName>
    </recommendedName>
</protein>
<feature type="compositionally biased region" description="Pro residues" evidence="1">
    <location>
        <begin position="160"/>
        <end position="176"/>
    </location>
</feature>
<accession>A0ABV9TH36</accession>
<organism evidence="3 4">
    <name type="scientific">Kocuria oceani</name>
    <dbReference type="NCBI Taxonomy" id="988827"/>
    <lineage>
        <taxon>Bacteria</taxon>
        <taxon>Bacillati</taxon>
        <taxon>Actinomycetota</taxon>
        <taxon>Actinomycetes</taxon>
        <taxon>Micrococcales</taxon>
        <taxon>Micrococcaceae</taxon>
        <taxon>Kocuria</taxon>
    </lineage>
</organism>
<evidence type="ECO:0000256" key="2">
    <source>
        <dbReference type="SAM" id="SignalP"/>
    </source>
</evidence>
<name>A0ABV9TH36_9MICC</name>
<sequence length="313" mass="32240">MRTTILPLALAVLLLVAACTPRASGGAGPPTSGPTEGAGTGFTLPAEGLVLQVVHTGGFLTPQLLAARLPLVSVYADGRVITQGPQIEIFPPPALPNLQVQHVDAEAVSVLVDRALRAGVAGSADLGRPPVADLPTTRFTVVTREETHVREVYALGAEGPPGPPGGDQPGSAPPGGPGSGLTPEQQTARAELQDLLRALVDPASVLPAEAVGEQEQYLPAAVAGIVTEWTDPQTGLDTEPVPWPGPPLPGAPFEPRLGLSCVLADGEQAQEVLAAARSASTATPWLSEDGRRWSVALRPLLPHEKDCADLAQR</sequence>
<evidence type="ECO:0000313" key="4">
    <source>
        <dbReference type="Proteomes" id="UP001595797"/>
    </source>
</evidence>
<evidence type="ECO:0000256" key="1">
    <source>
        <dbReference type="SAM" id="MobiDB-lite"/>
    </source>
</evidence>
<keyword evidence="2" id="KW-0732">Signal</keyword>